<dbReference type="EMBL" id="CP071586">
    <property type="protein sequence ID" value="QYY79484.1"/>
    <property type="molecule type" value="Genomic_DNA"/>
</dbReference>
<sequence>MHAVTDPMKIFEHECRVRDEFSRSLSNYRPSEILARTEQRYWGTLLRADMRTVDTDDVIREWEFKINADYKALGQIIQYVALARKAESFRPIRGVIAAFTFTNELRIANEVMNLNLELVLLPSWLRRSGYLIEEAAVLPRIPFAPTL</sequence>
<evidence type="ECO:0000313" key="1">
    <source>
        <dbReference type="EMBL" id="QYY79484.1"/>
    </source>
</evidence>
<dbReference type="Gene3D" id="3.40.1350.10">
    <property type="match status" value="1"/>
</dbReference>
<dbReference type="InterPro" id="IPR011856">
    <property type="entry name" value="tRNA_endonuc-like_dom_sf"/>
</dbReference>
<reference evidence="1 2" key="1">
    <citation type="journal article" date="2022" name="Int. J. Syst. Evol. Microbiol.">
        <title>Pseudomonas germanica sp. nov., isolated from Iris germanica rhizomes.</title>
        <authorList>
            <person name="Atanasov K.E."/>
            <person name="Galbis D.M."/>
            <person name="Gallego J."/>
            <person name="Serpico A."/>
            <person name="Bosch M."/>
            <person name="Altabella T."/>
            <person name="Ferrer A."/>
        </authorList>
    </citation>
    <scope>NUCLEOTIDE SEQUENCE [LARGE SCALE GENOMIC DNA]</scope>
    <source>
        <strain evidence="1 2">FIT28</strain>
    </source>
</reference>
<protein>
    <submittedName>
        <fullName evidence="1">Uncharacterized protein</fullName>
    </submittedName>
</protein>
<gene>
    <name evidence="1" type="ORF">J0G10_17215</name>
</gene>
<keyword evidence="2" id="KW-1185">Reference proteome</keyword>
<proteinExistence type="predicted"/>
<organism evidence="1 2">
    <name type="scientific">Pseudomonas germanica</name>
    <dbReference type="NCBI Taxonomy" id="2815720"/>
    <lineage>
        <taxon>Bacteria</taxon>
        <taxon>Pseudomonadati</taxon>
        <taxon>Pseudomonadota</taxon>
        <taxon>Gammaproteobacteria</taxon>
        <taxon>Pseudomonadales</taxon>
        <taxon>Pseudomonadaceae</taxon>
        <taxon>Pseudomonas</taxon>
    </lineage>
</organism>
<evidence type="ECO:0000313" key="2">
    <source>
        <dbReference type="Proteomes" id="UP000824588"/>
    </source>
</evidence>
<accession>A0ABX8YHZ0</accession>
<name>A0ABX8YHZ0_9PSED</name>
<dbReference type="Proteomes" id="UP000824588">
    <property type="component" value="Chromosome"/>
</dbReference>
<dbReference type="RefSeq" id="WP_220556329.1">
    <property type="nucleotide sequence ID" value="NZ_CP071586.1"/>
</dbReference>